<comment type="caution">
    <text evidence="19">The sequence shown here is derived from an EMBL/GenBank/DDBJ whole genome shotgun (WGS) entry which is preliminary data.</text>
</comment>
<evidence type="ECO:0000256" key="15">
    <source>
        <dbReference type="HAMAP-Rule" id="MF_00605"/>
    </source>
</evidence>
<evidence type="ECO:0000256" key="6">
    <source>
        <dbReference type="ARBA" id="ARBA00014679"/>
    </source>
</evidence>
<dbReference type="Proteomes" id="UP000230706">
    <property type="component" value="Unassembled WGS sequence"/>
</dbReference>
<evidence type="ECO:0000256" key="3">
    <source>
        <dbReference type="ARBA" id="ARBA00007630"/>
    </source>
</evidence>
<dbReference type="SUPFAM" id="SSF75217">
    <property type="entry name" value="alpha/beta knot"/>
    <property type="match status" value="1"/>
</dbReference>
<accession>A0A2H0UJ08</accession>
<evidence type="ECO:0000256" key="14">
    <source>
        <dbReference type="ARBA" id="ARBA00047783"/>
    </source>
</evidence>
<dbReference type="HAMAP" id="MF_00605">
    <property type="entry name" value="TrmD"/>
    <property type="match status" value="1"/>
</dbReference>
<evidence type="ECO:0000256" key="7">
    <source>
        <dbReference type="ARBA" id="ARBA00022490"/>
    </source>
</evidence>
<feature type="binding site" evidence="15 16">
    <location>
        <begin position="148"/>
        <end position="153"/>
    </location>
    <ligand>
        <name>S-adenosyl-L-methionine</name>
        <dbReference type="ChEBI" id="CHEBI:59789"/>
    </ligand>
</feature>
<dbReference type="NCBIfam" id="TIGR00088">
    <property type="entry name" value="trmD"/>
    <property type="match status" value="1"/>
</dbReference>
<keyword evidence="9 15" id="KW-0808">Transferase</keyword>
<comment type="subunit">
    <text evidence="4 15 17">Homodimer.</text>
</comment>
<dbReference type="PANTHER" id="PTHR46417">
    <property type="entry name" value="TRNA (GUANINE-N(1)-)-METHYLTRANSFERASE"/>
    <property type="match status" value="1"/>
</dbReference>
<reference evidence="20" key="1">
    <citation type="submission" date="2017-09" db="EMBL/GenBank/DDBJ databases">
        <title>Depth-based differentiation of microbial function through sediment-hosted aquifers and enrichment of novel symbionts in the deep terrestrial subsurface.</title>
        <authorList>
            <person name="Probst A.J."/>
            <person name="Ladd B."/>
            <person name="Jarett J.K."/>
            <person name="Geller-Mcgrath D.E."/>
            <person name="Sieber C.M.K."/>
            <person name="Emerson J.B."/>
            <person name="Anantharaman K."/>
            <person name="Thomas B.C."/>
            <person name="Malmstrom R."/>
            <person name="Stieglmeier M."/>
            <person name="Klingl A."/>
            <person name="Woyke T."/>
            <person name="Ryan C.M."/>
            <person name="Banfield J.F."/>
        </authorList>
    </citation>
    <scope>NUCLEOTIDE SEQUENCE [LARGE SCALE GENOMIC DNA]</scope>
</reference>
<dbReference type="InterPro" id="IPR002649">
    <property type="entry name" value="tRNA_m1G_MeTrfase_TrmD"/>
</dbReference>
<feature type="domain" description="tRNA methyltransferase TRMD/TRM10-type" evidence="18">
    <location>
        <begin position="3"/>
        <end position="227"/>
    </location>
</feature>
<keyword evidence="8 15" id="KW-0489">Methyltransferase</keyword>
<keyword evidence="11 15" id="KW-0819">tRNA processing</keyword>
<dbReference type="GO" id="GO:0052906">
    <property type="term" value="F:tRNA (guanine(37)-N1)-methyltransferase activity"/>
    <property type="evidence" value="ECO:0007669"/>
    <property type="project" value="UniProtKB-UniRule"/>
</dbReference>
<feature type="binding site" evidence="15 16">
    <location>
        <position position="128"/>
    </location>
    <ligand>
        <name>S-adenosyl-L-methionine</name>
        <dbReference type="ChEBI" id="CHEBI:59789"/>
    </ligand>
</feature>
<dbReference type="EC" id="2.1.1.228" evidence="5 15"/>
<organism evidence="19 20">
    <name type="scientific">Candidatus Kaiserbacteria bacterium CG10_big_fil_rev_8_21_14_0_10_43_70</name>
    <dbReference type="NCBI Taxonomy" id="1974605"/>
    <lineage>
        <taxon>Bacteria</taxon>
        <taxon>Candidatus Kaiseribacteriota</taxon>
    </lineage>
</organism>
<evidence type="ECO:0000256" key="2">
    <source>
        <dbReference type="ARBA" id="ARBA00004496"/>
    </source>
</evidence>
<evidence type="ECO:0000256" key="16">
    <source>
        <dbReference type="PIRSR" id="PIRSR000386-1"/>
    </source>
</evidence>
<dbReference type="AlphaFoldDB" id="A0A2H0UJ08"/>
<comment type="function">
    <text evidence="1 15 17">Specifically methylates guanosine-37 in various tRNAs.</text>
</comment>
<keyword evidence="10 15" id="KW-0949">S-adenosyl-L-methionine</keyword>
<evidence type="ECO:0000256" key="8">
    <source>
        <dbReference type="ARBA" id="ARBA00022603"/>
    </source>
</evidence>
<dbReference type="InterPro" id="IPR023148">
    <property type="entry name" value="tRNA_m1G_MeTrfase_C_sf"/>
</dbReference>
<evidence type="ECO:0000256" key="5">
    <source>
        <dbReference type="ARBA" id="ARBA00012807"/>
    </source>
</evidence>
<dbReference type="InterPro" id="IPR029028">
    <property type="entry name" value="Alpha/beta_knot_MTases"/>
</dbReference>
<evidence type="ECO:0000256" key="17">
    <source>
        <dbReference type="RuleBase" id="RU003464"/>
    </source>
</evidence>
<evidence type="ECO:0000313" key="19">
    <source>
        <dbReference type="EMBL" id="PIR86381.1"/>
    </source>
</evidence>
<comment type="catalytic activity">
    <reaction evidence="14 15 17">
        <text>guanosine(37) in tRNA + S-adenosyl-L-methionine = N(1)-methylguanosine(37) in tRNA + S-adenosyl-L-homocysteine + H(+)</text>
        <dbReference type="Rhea" id="RHEA:36899"/>
        <dbReference type="Rhea" id="RHEA-COMP:10145"/>
        <dbReference type="Rhea" id="RHEA-COMP:10147"/>
        <dbReference type="ChEBI" id="CHEBI:15378"/>
        <dbReference type="ChEBI" id="CHEBI:57856"/>
        <dbReference type="ChEBI" id="CHEBI:59789"/>
        <dbReference type="ChEBI" id="CHEBI:73542"/>
        <dbReference type="ChEBI" id="CHEBI:74269"/>
        <dbReference type="EC" id="2.1.1.228"/>
    </reaction>
</comment>
<dbReference type="EMBL" id="PFBF01000027">
    <property type="protein sequence ID" value="PIR86381.1"/>
    <property type="molecule type" value="Genomic_DNA"/>
</dbReference>
<evidence type="ECO:0000259" key="18">
    <source>
        <dbReference type="Pfam" id="PF01746"/>
    </source>
</evidence>
<evidence type="ECO:0000256" key="10">
    <source>
        <dbReference type="ARBA" id="ARBA00022691"/>
    </source>
</evidence>
<dbReference type="PIRSF" id="PIRSF000386">
    <property type="entry name" value="tRNA_mtase"/>
    <property type="match status" value="1"/>
</dbReference>
<proteinExistence type="inferred from homology"/>
<name>A0A2H0UJ08_9BACT</name>
<sequence>MVHFHIITLFPEAIEPYVQSSMLGRAQKDKKIKVSFYNPRDYTKDKHRRVDRRPYGGGPGMVLEPESVLRAAENAIGKKRDVEVIFFSPSGKQFDSTMVKKLAKNPVRARGRKRPTSNGTRHIVMIAGHYEGVDARVQKILKAKSVSVGDYVLTGGELPALIIVDAVARYVPGVLGKSESREDERVASPDVYTRPEVFEWKGKKYRVPKVLITGHHAKIEEWRAKRAK</sequence>
<evidence type="ECO:0000313" key="20">
    <source>
        <dbReference type="Proteomes" id="UP000230706"/>
    </source>
</evidence>
<protein>
    <recommendedName>
        <fullName evidence="6 15">tRNA (guanine-N(1)-)-methyltransferase</fullName>
        <ecNumber evidence="5 15">2.1.1.228</ecNumber>
    </recommendedName>
    <alternativeName>
        <fullName evidence="12 15">M1G-methyltransferase</fullName>
    </alternativeName>
    <alternativeName>
        <fullName evidence="13 15">tRNA [GM37] methyltransferase</fullName>
    </alternativeName>
</protein>
<evidence type="ECO:0000256" key="4">
    <source>
        <dbReference type="ARBA" id="ARBA00011738"/>
    </source>
</evidence>
<gene>
    <name evidence="15" type="primary">trmD</name>
    <name evidence="19" type="ORF">COU13_01230</name>
</gene>
<dbReference type="Gene3D" id="3.40.1280.10">
    <property type="match status" value="1"/>
</dbReference>
<evidence type="ECO:0000256" key="11">
    <source>
        <dbReference type="ARBA" id="ARBA00022694"/>
    </source>
</evidence>
<comment type="subcellular location">
    <subcellularLocation>
        <location evidence="2 15 17">Cytoplasm</location>
    </subcellularLocation>
</comment>
<evidence type="ECO:0000256" key="1">
    <source>
        <dbReference type="ARBA" id="ARBA00002634"/>
    </source>
</evidence>
<evidence type="ECO:0000256" key="9">
    <source>
        <dbReference type="ARBA" id="ARBA00022679"/>
    </source>
</evidence>
<dbReference type="GO" id="GO:0005829">
    <property type="term" value="C:cytosol"/>
    <property type="evidence" value="ECO:0007669"/>
    <property type="project" value="TreeGrafter"/>
</dbReference>
<dbReference type="PANTHER" id="PTHR46417:SF1">
    <property type="entry name" value="TRNA (GUANINE-N(1)-)-METHYLTRANSFERASE"/>
    <property type="match status" value="1"/>
</dbReference>
<dbReference type="InterPro" id="IPR016009">
    <property type="entry name" value="tRNA_MeTrfase_TRMD/TRM10"/>
</dbReference>
<comment type="similarity">
    <text evidence="3 15 17">Belongs to the RNA methyltransferase TrmD family.</text>
</comment>
<dbReference type="GO" id="GO:0002939">
    <property type="term" value="P:tRNA N1-guanine methylation"/>
    <property type="evidence" value="ECO:0007669"/>
    <property type="project" value="TreeGrafter"/>
</dbReference>
<keyword evidence="7 15" id="KW-0963">Cytoplasm</keyword>
<evidence type="ECO:0000256" key="12">
    <source>
        <dbReference type="ARBA" id="ARBA00029736"/>
    </source>
</evidence>
<dbReference type="Gene3D" id="1.10.1270.20">
    <property type="entry name" value="tRNA(m1g37)methyltransferase, domain 2"/>
    <property type="match status" value="1"/>
</dbReference>
<dbReference type="Pfam" id="PF01746">
    <property type="entry name" value="tRNA_m1G_MT"/>
    <property type="match status" value="1"/>
</dbReference>
<dbReference type="NCBIfam" id="NF000648">
    <property type="entry name" value="PRK00026.1"/>
    <property type="match status" value="1"/>
</dbReference>
<evidence type="ECO:0000256" key="13">
    <source>
        <dbReference type="ARBA" id="ARBA00033392"/>
    </source>
</evidence>
<dbReference type="InterPro" id="IPR029026">
    <property type="entry name" value="tRNA_m1G_MTases_N"/>
</dbReference>